<dbReference type="NCBIfam" id="TIGR00369">
    <property type="entry name" value="unchar_dom_1"/>
    <property type="match status" value="1"/>
</dbReference>
<gene>
    <name evidence="3" type="ORF">C1S78_000935</name>
    <name evidence="4" type="ORF">C1S78_00935</name>
</gene>
<dbReference type="InterPro" id="IPR006683">
    <property type="entry name" value="Thioestr_dom"/>
</dbReference>
<evidence type="ECO:0000313" key="3">
    <source>
        <dbReference type="EMBL" id="QPG69641.1"/>
    </source>
</evidence>
<name>A0A8H2PEZ5_MYCMU</name>
<evidence type="ECO:0000259" key="2">
    <source>
        <dbReference type="Pfam" id="PF03061"/>
    </source>
</evidence>
<dbReference type="Gene3D" id="3.10.129.10">
    <property type="entry name" value="Hotdog Thioesterase"/>
    <property type="match status" value="1"/>
</dbReference>
<accession>A0A8H2PEZ5</accession>
<organism evidence="4">
    <name type="scientific">Mycolicibacterium mucogenicum DSM 44124</name>
    <dbReference type="NCBI Taxonomy" id="1226753"/>
    <lineage>
        <taxon>Bacteria</taxon>
        <taxon>Bacillati</taxon>
        <taxon>Actinomycetota</taxon>
        <taxon>Actinomycetes</taxon>
        <taxon>Mycobacteriales</taxon>
        <taxon>Mycobacteriaceae</taxon>
        <taxon>Mycolicibacterium</taxon>
    </lineage>
</organism>
<feature type="domain" description="Thioesterase" evidence="2">
    <location>
        <begin position="52"/>
        <end position="127"/>
    </location>
</feature>
<reference evidence="3 5" key="2">
    <citation type="journal article" date="2019" name="BMC Evol. Biol.">
        <title>Comparative genomics of Mycobacterium mucogenicum and Mycobacterium neoaurum clade members emphasizing tRNA and non-coding RNA.</title>
        <authorList>
            <person name="Behra P.R.K."/>
            <person name="Pettersson B.M.F."/>
            <person name="Das S."/>
            <person name="Dasgupta S."/>
            <person name="Kirsebom L.A."/>
        </authorList>
    </citation>
    <scope>NUCLEOTIDE SEQUENCE [LARGE SCALE GENOMIC DNA]</scope>
    <source>
        <strain evidence="3 5">DSM 44124</strain>
    </source>
</reference>
<dbReference type="CDD" id="cd03443">
    <property type="entry name" value="PaaI_thioesterase"/>
    <property type="match status" value="1"/>
</dbReference>
<reference evidence="4" key="1">
    <citation type="submission" date="2018-01" db="EMBL/GenBank/DDBJ databases">
        <title>Comparative genomics of Mycobacterium mucogenicum and Mycobacterium neoaurum clade members emphasizing tRNA and non-coding RNA.</title>
        <authorList>
            <person name="Behra P.R.K."/>
            <person name="Pettersson B.M.F."/>
            <person name="Das S."/>
            <person name="Dasgupta S."/>
            <person name="Kirsebom L.A."/>
        </authorList>
    </citation>
    <scope>NUCLEOTIDE SEQUENCE</scope>
    <source>
        <strain evidence="4">DSM 44124</strain>
    </source>
</reference>
<protein>
    <submittedName>
        <fullName evidence="4">PaaI family thioesterase</fullName>
    </submittedName>
</protein>
<dbReference type="AlphaFoldDB" id="A0A8H2PEZ5"/>
<keyword evidence="5" id="KW-1185">Reference proteome</keyword>
<dbReference type="InterPro" id="IPR029069">
    <property type="entry name" value="HotDog_dom_sf"/>
</dbReference>
<dbReference type="SUPFAM" id="SSF54637">
    <property type="entry name" value="Thioesterase/thiol ester dehydrase-isomerase"/>
    <property type="match status" value="1"/>
</dbReference>
<dbReference type="GeneID" id="76723446"/>
<dbReference type="RefSeq" id="WP_053854784.1">
    <property type="nucleotide sequence ID" value="NZ_ANBS01000071.1"/>
</dbReference>
<dbReference type="GO" id="GO:0016289">
    <property type="term" value="F:acyl-CoA hydrolase activity"/>
    <property type="evidence" value="ECO:0007669"/>
    <property type="project" value="UniProtKB-ARBA"/>
</dbReference>
<evidence type="ECO:0000256" key="1">
    <source>
        <dbReference type="ARBA" id="ARBA00022801"/>
    </source>
</evidence>
<reference evidence="3 5" key="3">
    <citation type="journal article" date="2019" name="Sci. Rep.">
        <title>Insight into the biology of Mycobacterium mucogenicum and Mycobacterium neoaurum clade members.</title>
        <authorList>
            <person name="Behra P.R.K."/>
            <person name="Pettersson B.M.F."/>
            <person name="Ramesh M."/>
            <person name="Dasgupta S."/>
            <person name="Kirsebom L.A."/>
        </authorList>
    </citation>
    <scope>NUCLEOTIDE SEQUENCE [LARGE SCALE GENOMIC DNA]</scope>
    <source>
        <strain evidence="3 5">DSM 44124</strain>
    </source>
</reference>
<dbReference type="Pfam" id="PF03061">
    <property type="entry name" value="4HBT"/>
    <property type="match status" value="1"/>
</dbReference>
<dbReference type="InterPro" id="IPR003736">
    <property type="entry name" value="PAAI_dom"/>
</dbReference>
<evidence type="ECO:0000313" key="4">
    <source>
        <dbReference type="EMBL" id="TLH51109.1"/>
    </source>
</evidence>
<proteinExistence type="predicted"/>
<dbReference type="EMBL" id="POTL01000001">
    <property type="protein sequence ID" value="TLH51109.1"/>
    <property type="molecule type" value="Genomic_DNA"/>
</dbReference>
<sequence>MAHAFRDPLEATEDLRRSPVHRHLRLSVVWQEQGVAILSMPLAPDLEGVAPGGIHGGMLATLADAASGFCLEGLFDLGSEIPVTTDMHVRYYRQPHGGPLVAEAQVVNVGRRLLSCECSIVDAAERVLARSTATFMIVPLAG</sequence>
<dbReference type="KEGG" id="mmuc:C1S78_000935"/>
<dbReference type="Proteomes" id="UP000309231">
    <property type="component" value="Chromosome"/>
</dbReference>
<dbReference type="EMBL" id="CP062008">
    <property type="protein sequence ID" value="QPG69641.1"/>
    <property type="molecule type" value="Genomic_DNA"/>
</dbReference>
<evidence type="ECO:0000313" key="5">
    <source>
        <dbReference type="Proteomes" id="UP000309231"/>
    </source>
</evidence>
<keyword evidence="1" id="KW-0378">Hydrolase</keyword>